<dbReference type="InParanoid" id="A0A482XDU2"/>
<evidence type="ECO:0000313" key="2">
    <source>
        <dbReference type="Proteomes" id="UP000291343"/>
    </source>
</evidence>
<proteinExistence type="predicted"/>
<name>A0A482XDU2_LAOST</name>
<dbReference type="EMBL" id="QKKF02012050">
    <property type="protein sequence ID" value="RZF43893.1"/>
    <property type="molecule type" value="Genomic_DNA"/>
</dbReference>
<sequence>MWFFGGELATLPRMCVGACASQLHCDGGGTAGNGLIPSKFRQAVVEVILFPLSFTTQSPNPDVCVI</sequence>
<organism evidence="1 2">
    <name type="scientific">Laodelphax striatellus</name>
    <name type="common">Small brown planthopper</name>
    <name type="synonym">Delphax striatella</name>
    <dbReference type="NCBI Taxonomy" id="195883"/>
    <lineage>
        <taxon>Eukaryota</taxon>
        <taxon>Metazoa</taxon>
        <taxon>Ecdysozoa</taxon>
        <taxon>Arthropoda</taxon>
        <taxon>Hexapoda</taxon>
        <taxon>Insecta</taxon>
        <taxon>Pterygota</taxon>
        <taxon>Neoptera</taxon>
        <taxon>Paraneoptera</taxon>
        <taxon>Hemiptera</taxon>
        <taxon>Auchenorrhyncha</taxon>
        <taxon>Fulgoroidea</taxon>
        <taxon>Delphacidae</taxon>
        <taxon>Criomorphinae</taxon>
        <taxon>Laodelphax</taxon>
    </lineage>
</organism>
<dbReference type="Proteomes" id="UP000291343">
    <property type="component" value="Unassembled WGS sequence"/>
</dbReference>
<dbReference type="AlphaFoldDB" id="A0A482XDU2"/>
<accession>A0A482XDU2</accession>
<reference evidence="1 2" key="1">
    <citation type="journal article" date="2017" name="Gigascience">
        <title>Genome sequence of the small brown planthopper, Laodelphax striatellus.</title>
        <authorList>
            <person name="Zhu J."/>
            <person name="Jiang F."/>
            <person name="Wang X."/>
            <person name="Yang P."/>
            <person name="Bao Y."/>
            <person name="Zhao W."/>
            <person name="Wang W."/>
            <person name="Lu H."/>
            <person name="Wang Q."/>
            <person name="Cui N."/>
            <person name="Li J."/>
            <person name="Chen X."/>
            <person name="Luo L."/>
            <person name="Yu J."/>
            <person name="Kang L."/>
            <person name="Cui F."/>
        </authorList>
    </citation>
    <scope>NUCLEOTIDE SEQUENCE [LARGE SCALE GENOMIC DNA]</scope>
    <source>
        <strain evidence="1">Lst14</strain>
    </source>
</reference>
<protein>
    <submittedName>
        <fullName evidence="1">Uncharacterized protein</fullName>
    </submittedName>
</protein>
<keyword evidence="2" id="KW-1185">Reference proteome</keyword>
<evidence type="ECO:0000313" key="1">
    <source>
        <dbReference type="EMBL" id="RZF43893.1"/>
    </source>
</evidence>
<comment type="caution">
    <text evidence="1">The sequence shown here is derived from an EMBL/GenBank/DDBJ whole genome shotgun (WGS) entry which is preliminary data.</text>
</comment>
<gene>
    <name evidence="1" type="ORF">LSTR_LSTR007229</name>
</gene>